<protein>
    <submittedName>
        <fullName evidence="2">Uncharacterized protein</fullName>
    </submittedName>
</protein>
<name>A0A6M4PQE1_9ACTN</name>
<evidence type="ECO:0000313" key="2">
    <source>
        <dbReference type="EMBL" id="QJS13122.1"/>
    </source>
</evidence>
<evidence type="ECO:0000313" key="3">
    <source>
        <dbReference type="Proteomes" id="UP000502641"/>
    </source>
</evidence>
<reference evidence="2 3" key="1">
    <citation type="submission" date="2020-05" db="EMBL/GenBank/DDBJ databases">
        <authorList>
            <person name="Li K."/>
        </authorList>
    </citation>
    <scope>NUCLEOTIDE SEQUENCE [LARGE SCALE GENOMIC DNA]</scope>
    <source>
        <strain evidence="3">jing01</strain>
    </source>
</reference>
<organism evidence="2 3">
    <name type="scientific">Streptomyces argyrophylli</name>
    <dbReference type="NCBI Taxonomy" id="2726118"/>
    <lineage>
        <taxon>Bacteria</taxon>
        <taxon>Bacillati</taxon>
        <taxon>Actinomycetota</taxon>
        <taxon>Actinomycetes</taxon>
        <taxon>Kitasatosporales</taxon>
        <taxon>Streptomycetaceae</taxon>
        <taxon>Streptomyces</taxon>
    </lineage>
</organism>
<dbReference type="KEGG" id="sarg:HKX69_29495"/>
<dbReference type="AlphaFoldDB" id="A0A6M4PQE1"/>
<feature type="region of interest" description="Disordered" evidence="1">
    <location>
        <begin position="161"/>
        <end position="187"/>
    </location>
</feature>
<accession>A0A6M4PQE1</accession>
<feature type="compositionally biased region" description="Basic and acidic residues" evidence="1">
    <location>
        <begin position="170"/>
        <end position="187"/>
    </location>
</feature>
<gene>
    <name evidence="2" type="ORF">HKX69_29495</name>
</gene>
<evidence type="ECO:0000256" key="1">
    <source>
        <dbReference type="SAM" id="MobiDB-lite"/>
    </source>
</evidence>
<proteinExistence type="predicted"/>
<dbReference type="EMBL" id="CP053189">
    <property type="protein sequence ID" value="QJS13122.1"/>
    <property type="molecule type" value="Genomic_DNA"/>
</dbReference>
<sequence length="187" mass="20092">MIRLGTALAGIGGALGGGFLGATAHYVVRTLGQRHRDEQSGLLAQRQAVHKQFRQVCAARDWVAGLPETTGAADSPGNRHRIRAEALRHGEECHAVWETAQADVDSDEVRAAMTALDREVAAVLGRVAKGDPSADLSGLQQRLDELAAAAKHRLTTRLGERSYQLTRLRRGGEAGGHHEPRRSGRVS</sequence>
<dbReference type="RefSeq" id="WP_171158370.1">
    <property type="nucleotide sequence ID" value="NZ_CP053189.1"/>
</dbReference>
<keyword evidence="3" id="KW-1185">Reference proteome</keyword>
<dbReference type="Proteomes" id="UP000502641">
    <property type="component" value="Chromosome"/>
</dbReference>